<accession>A0A840X226</accession>
<dbReference type="OrthoDB" id="120660at2"/>
<dbReference type="PANTHER" id="PTHR34202">
    <property type="entry name" value="UPF0548 PROTEIN"/>
    <property type="match status" value="1"/>
</dbReference>
<evidence type="ECO:0000259" key="1">
    <source>
        <dbReference type="Pfam" id="PF09348"/>
    </source>
</evidence>
<name>A0A840X226_9MICO</name>
<evidence type="ECO:0000313" key="3">
    <source>
        <dbReference type="Proteomes" id="UP000552883"/>
    </source>
</evidence>
<dbReference type="Proteomes" id="UP000552883">
    <property type="component" value="Unassembled WGS sequence"/>
</dbReference>
<protein>
    <submittedName>
        <fullName evidence="2">Uncharacterized protein (UPF0548 family)</fullName>
    </submittedName>
</protein>
<comment type="caution">
    <text evidence="2">The sequence shown here is derived from an EMBL/GenBank/DDBJ whole genome shotgun (WGS) entry which is preliminary data.</text>
</comment>
<keyword evidence="3" id="KW-1185">Reference proteome</keyword>
<gene>
    <name evidence="2" type="ORF">BJ959_000009</name>
</gene>
<dbReference type="AlphaFoldDB" id="A0A840X226"/>
<organism evidence="2 3">
    <name type="scientific">Microcella frigidaquae</name>
    <dbReference type="NCBI Taxonomy" id="424758"/>
    <lineage>
        <taxon>Bacteria</taxon>
        <taxon>Bacillati</taxon>
        <taxon>Actinomycetota</taxon>
        <taxon>Actinomycetes</taxon>
        <taxon>Micrococcales</taxon>
        <taxon>Microbacteriaceae</taxon>
        <taxon>Microcella</taxon>
    </lineage>
</organism>
<dbReference type="EMBL" id="JACHBS010000001">
    <property type="protein sequence ID" value="MBB5616513.1"/>
    <property type="molecule type" value="Genomic_DNA"/>
</dbReference>
<reference evidence="2 3" key="1">
    <citation type="submission" date="2020-08" db="EMBL/GenBank/DDBJ databases">
        <title>Sequencing the genomes of 1000 actinobacteria strains.</title>
        <authorList>
            <person name="Klenk H.-P."/>
        </authorList>
    </citation>
    <scope>NUCLEOTIDE SEQUENCE [LARGE SCALE GENOMIC DNA]</scope>
    <source>
        <strain evidence="2 3">DSM 23889</strain>
    </source>
</reference>
<dbReference type="Pfam" id="PF09348">
    <property type="entry name" value="DUF1990"/>
    <property type="match status" value="2"/>
</dbReference>
<feature type="domain" description="DUF1990" evidence="1">
    <location>
        <begin position="17"/>
        <end position="82"/>
    </location>
</feature>
<feature type="domain" description="DUF1990" evidence="1">
    <location>
        <begin position="117"/>
        <end position="216"/>
    </location>
</feature>
<evidence type="ECO:0000313" key="2">
    <source>
        <dbReference type="EMBL" id="MBB5616513.1"/>
    </source>
</evidence>
<dbReference type="PANTHER" id="PTHR34202:SF1">
    <property type="entry name" value="UPF0548 PROTEIN"/>
    <property type="match status" value="1"/>
</dbReference>
<dbReference type="RefSeq" id="WP_153982339.1">
    <property type="nucleotide sequence ID" value="NZ_BAAANZ010000007.1"/>
</dbReference>
<sequence length="227" mass="24784">MSVDSPRDRERLQQAVTYAAVGATQSPDLMRYPPAGYRPLEQRRRVGHGDERWAWAVDELLTGGVYRGAGMGVRITPVTAADAERTYHPVAFDDEGAPAAAAGVGADDEVYTASGARHLRPGDVIVVGLEVGRQLWLPLPTKVVLLEQEGQRVMYAVGTLPGHPFGGEEAFTLEQTEDGSVWLTVRSFARPATWWAWPLLPGLLLARILIARRFLHALMGPLPVQQA</sequence>
<proteinExistence type="predicted"/>
<dbReference type="InterPro" id="IPR018960">
    <property type="entry name" value="DUF1990"/>
</dbReference>